<feature type="transmembrane region" description="Helical" evidence="2">
    <location>
        <begin position="15"/>
        <end position="41"/>
    </location>
</feature>
<keyword evidence="2" id="KW-0812">Transmembrane</keyword>
<feature type="domain" description="FAE" evidence="3">
    <location>
        <begin position="49"/>
        <end position="304"/>
    </location>
</feature>
<dbReference type="SUPFAM" id="SSF53901">
    <property type="entry name" value="Thiolase-like"/>
    <property type="match status" value="1"/>
</dbReference>
<dbReference type="InterPro" id="IPR013601">
    <property type="entry name" value="FAE1_typ3_polyketide_synth"/>
</dbReference>
<organism evidence="4 5">
    <name type="scientific">Thalictrum thalictroides</name>
    <name type="common">Rue-anemone</name>
    <name type="synonym">Anemone thalictroides</name>
    <dbReference type="NCBI Taxonomy" id="46969"/>
    <lineage>
        <taxon>Eukaryota</taxon>
        <taxon>Viridiplantae</taxon>
        <taxon>Streptophyta</taxon>
        <taxon>Embryophyta</taxon>
        <taxon>Tracheophyta</taxon>
        <taxon>Spermatophyta</taxon>
        <taxon>Magnoliopsida</taxon>
        <taxon>Ranunculales</taxon>
        <taxon>Ranunculaceae</taxon>
        <taxon>Thalictroideae</taxon>
        <taxon>Thalictrum</taxon>
    </lineage>
</organism>
<reference evidence="4 5" key="1">
    <citation type="submission" date="2020-06" db="EMBL/GenBank/DDBJ databases">
        <title>Transcriptomic and genomic resources for Thalictrum thalictroides and T. hernandezii: Facilitating candidate gene discovery in an emerging model plant lineage.</title>
        <authorList>
            <person name="Arias T."/>
            <person name="Riano-Pachon D.M."/>
            <person name="Di Stilio V.S."/>
        </authorList>
    </citation>
    <scope>NUCLEOTIDE SEQUENCE [LARGE SCALE GENOMIC DNA]</scope>
    <source>
        <strain evidence="5">cv. WT478/WT964</strain>
        <tissue evidence="4">Leaves</tissue>
    </source>
</reference>
<dbReference type="PANTHER" id="PTHR31561">
    <property type="entry name" value="3-KETOACYL-COA SYNTHASE"/>
    <property type="match status" value="1"/>
</dbReference>
<dbReference type="Gene3D" id="3.40.47.10">
    <property type="match status" value="1"/>
</dbReference>
<evidence type="ECO:0000313" key="5">
    <source>
        <dbReference type="Proteomes" id="UP000554482"/>
    </source>
</evidence>
<evidence type="ECO:0000256" key="2">
    <source>
        <dbReference type="SAM" id="Phobius"/>
    </source>
</evidence>
<dbReference type="InterPro" id="IPR012392">
    <property type="entry name" value="3-ktacl-CoA_syn"/>
</dbReference>
<dbReference type="GO" id="GO:0016747">
    <property type="term" value="F:acyltransferase activity, transferring groups other than amino-acyl groups"/>
    <property type="evidence" value="ECO:0007669"/>
    <property type="project" value="InterPro"/>
</dbReference>
<keyword evidence="1" id="KW-0808">Transferase</keyword>
<keyword evidence="2" id="KW-0472">Membrane</keyword>
<name>A0A7J6V5Y7_THATH</name>
<keyword evidence="5" id="KW-1185">Reference proteome</keyword>
<dbReference type="InterPro" id="IPR016039">
    <property type="entry name" value="Thiolase-like"/>
</dbReference>
<keyword evidence="2" id="KW-1133">Transmembrane helix</keyword>
<proteinExistence type="predicted"/>
<sequence length="311" mass="35342">MTSINKKNLDTVNVVYLVCSLFSTDMDFFMLYFLFFLYGLFKIFCKLVKQRHHACYILDYECYKPSDDRKLTAKHTGNIVLRIKNLGRDELQFLLRVMLNSGIGEESYGPQNFFGDREQSPSLSDGMLEMEFFYHTLDNLFSKAKISPSEIDLLVINISTFSPAPSLAARIVNHHKMRDNIKIFNLTGMGCSASLISINLVQNMFKTYKNLLALVLSTESIAPNIYLGKDKSMMLTNLLFRSGGTAILLTNKTDFRQKAMFKLKYLVRTHLGANDDAYQGVMQKEDDDGYQGIVLSKNLPEIVASSQCEPS</sequence>
<dbReference type="GO" id="GO:0006633">
    <property type="term" value="P:fatty acid biosynthetic process"/>
    <property type="evidence" value="ECO:0007669"/>
    <property type="project" value="InterPro"/>
</dbReference>
<dbReference type="EMBL" id="JABWDY010038287">
    <property type="protein sequence ID" value="KAF5179832.1"/>
    <property type="molecule type" value="Genomic_DNA"/>
</dbReference>
<evidence type="ECO:0000259" key="3">
    <source>
        <dbReference type="Pfam" id="PF08392"/>
    </source>
</evidence>
<dbReference type="OrthoDB" id="329835at2759"/>
<accession>A0A7J6V5Y7</accession>
<dbReference type="Pfam" id="PF08392">
    <property type="entry name" value="FAE1_CUT1_RppA"/>
    <property type="match status" value="1"/>
</dbReference>
<dbReference type="GO" id="GO:0016020">
    <property type="term" value="C:membrane"/>
    <property type="evidence" value="ECO:0007669"/>
    <property type="project" value="InterPro"/>
</dbReference>
<evidence type="ECO:0000256" key="1">
    <source>
        <dbReference type="ARBA" id="ARBA00023315"/>
    </source>
</evidence>
<dbReference type="Proteomes" id="UP000554482">
    <property type="component" value="Unassembled WGS sequence"/>
</dbReference>
<evidence type="ECO:0000313" key="4">
    <source>
        <dbReference type="EMBL" id="KAF5179832.1"/>
    </source>
</evidence>
<gene>
    <name evidence="4" type="ORF">FRX31_030582</name>
</gene>
<keyword evidence="1" id="KW-0012">Acyltransferase</keyword>
<comment type="caution">
    <text evidence="4">The sequence shown here is derived from an EMBL/GenBank/DDBJ whole genome shotgun (WGS) entry which is preliminary data.</text>
</comment>
<protein>
    <submittedName>
        <fullName evidence="4">3-ketoacyl-CoA synthase</fullName>
    </submittedName>
</protein>
<dbReference type="AlphaFoldDB" id="A0A7J6V5Y7"/>